<name>A0AA49GET7_9BACT</name>
<sequence>MELNNIDLDQLLFKFENFGQDHLVSENLHGRLSGSINGKIHLHADMVPIIDDSELHIEMKVVEGSINNYSAFEALSDYFSDKNLSIVRFDTLQNTLDLSQGSLSIPAMTINSSLGYFEVSGDQNTDLSMDYYVRIPINVITKAGMNKVFGKKNKVDSTQIDDIIEKDIDKKTRYLNLRITGTPEEYSVLLGKDRK</sequence>
<keyword evidence="2" id="KW-1185">Reference proteome</keyword>
<gene>
    <name evidence="1" type="ORF">QYS48_09290</name>
</gene>
<protein>
    <submittedName>
        <fullName evidence="1">AsmA-like C-terminal region-containing protein</fullName>
    </submittedName>
</protein>
<proteinExistence type="predicted"/>
<dbReference type="Proteomes" id="UP001244443">
    <property type="component" value="Chromosome"/>
</dbReference>
<dbReference type="RefSeq" id="WP_308357721.1">
    <property type="nucleotide sequence ID" value="NZ_CP129970.2"/>
</dbReference>
<evidence type="ECO:0000313" key="1">
    <source>
        <dbReference type="EMBL" id="WKK87004.2"/>
    </source>
</evidence>
<dbReference type="EMBL" id="CP129970">
    <property type="protein sequence ID" value="WKK87004.2"/>
    <property type="molecule type" value="Genomic_DNA"/>
</dbReference>
<organism evidence="1 2">
    <name type="scientific">Marivirga arenosa</name>
    <dbReference type="NCBI Taxonomy" id="3059076"/>
    <lineage>
        <taxon>Bacteria</taxon>
        <taxon>Pseudomonadati</taxon>
        <taxon>Bacteroidota</taxon>
        <taxon>Cytophagia</taxon>
        <taxon>Cytophagales</taxon>
        <taxon>Marivirgaceae</taxon>
        <taxon>Marivirga</taxon>
    </lineage>
</organism>
<dbReference type="AlphaFoldDB" id="A0AA49GET7"/>
<accession>A0AA49GET7</accession>
<reference evidence="1" key="1">
    <citation type="submission" date="2023-08" db="EMBL/GenBank/DDBJ databases">
        <title>Comparative genomics and taxonomic characterization of three novel marine species of genus Marivirga.</title>
        <authorList>
            <person name="Muhammad N."/>
            <person name="Kim S.-G."/>
        </authorList>
    </citation>
    <scope>NUCLEOTIDE SEQUENCE [LARGE SCALE GENOMIC DNA]</scope>
    <source>
        <strain evidence="1">ABR2-2</strain>
    </source>
</reference>
<evidence type="ECO:0000313" key="2">
    <source>
        <dbReference type="Proteomes" id="UP001244443"/>
    </source>
</evidence>